<dbReference type="EMBL" id="SRLO01000419">
    <property type="protein sequence ID" value="TNN56826.1"/>
    <property type="molecule type" value="Genomic_DNA"/>
</dbReference>
<dbReference type="GO" id="GO:0070536">
    <property type="term" value="P:protein K63-linked deubiquitination"/>
    <property type="evidence" value="ECO:0007669"/>
    <property type="project" value="TreeGrafter"/>
</dbReference>
<dbReference type="InterPro" id="IPR023239">
    <property type="entry name" value="BRISC_Abraxas1"/>
</dbReference>
<dbReference type="PANTHER" id="PTHR31728:SF2">
    <property type="entry name" value="BRCA1-A COMPLEX SUBUNIT ABRAXAS 1"/>
    <property type="match status" value="1"/>
</dbReference>
<dbReference type="GO" id="GO:0008608">
    <property type="term" value="P:attachment of spindle microtubules to kinetochore"/>
    <property type="evidence" value="ECO:0007669"/>
    <property type="project" value="TreeGrafter"/>
</dbReference>
<comment type="caution">
    <text evidence="3">The sequence shown here is derived from an EMBL/GenBank/DDBJ whole genome shotgun (WGS) entry which is preliminary data.</text>
</comment>
<keyword evidence="1" id="KW-0175">Coiled coil</keyword>
<gene>
    <name evidence="3" type="primary">fam175a</name>
    <name evidence="3" type="ORF">EYF80_032922</name>
</gene>
<feature type="region of interest" description="Disordered" evidence="2">
    <location>
        <begin position="194"/>
        <end position="234"/>
    </location>
</feature>
<dbReference type="PRINTS" id="PR02052">
    <property type="entry name" value="ABRAXAS"/>
</dbReference>
<proteinExistence type="predicted"/>
<evidence type="ECO:0000256" key="2">
    <source>
        <dbReference type="SAM" id="MobiDB-lite"/>
    </source>
</evidence>
<accession>A0A4Z2GTI5</accession>
<dbReference type="InterPro" id="IPR023238">
    <property type="entry name" value="FAM175"/>
</dbReference>
<protein>
    <submittedName>
        <fullName evidence="3">BRCA1-A complex subunit Abraxas</fullName>
    </submittedName>
</protein>
<dbReference type="Proteomes" id="UP000314294">
    <property type="component" value="Unassembled WGS sequence"/>
</dbReference>
<evidence type="ECO:0000313" key="3">
    <source>
        <dbReference type="EMBL" id="TNN56826.1"/>
    </source>
</evidence>
<dbReference type="GO" id="GO:0008017">
    <property type="term" value="F:microtubule binding"/>
    <property type="evidence" value="ECO:0007669"/>
    <property type="project" value="TreeGrafter"/>
</dbReference>
<evidence type="ECO:0000313" key="4">
    <source>
        <dbReference type="Proteomes" id="UP000314294"/>
    </source>
</evidence>
<dbReference type="GO" id="GO:0031593">
    <property type="term" value="F:polyubiquitin modification-dependent protein binding"/>
    <property type="evidence" value="ECO:0007669"/>
    <property type="project" value="TreeGrafter"/>
</dbReference>
<dbReference type="Pfam" id="PF21125">
    <property type="entry name" value="MPN_2A_DUB_like"/>
    <property type="match status" value="1"/>
</dbReference>
<keyword evidence="4" id="KW-1185">Reference proteome</keyword>
<dbReference type="GO" id="GO:0005634">
    <property type="term" value="C:nucleus"/>
    <property type="evidence" value="ECO:0007669"/>
    <property type="project" value="TreeGrafter"/>
</dbReference>
<feature type="coiled-coil region" evidence="1">
    <location>
        <begin position="103"/>
        <end position="151"/>
    </location>
</feature>
<dbReference type="OrthoDB" id="6358435at2759"/>
<dbReference type="GO" id="GO:0090307">
    <property type="term" value="P:mitotic spindle assembly"/>
    <property type="evidence" value="ECO:0007669"/>
    <property type="project" value="TreeGrafter"/>
</dbReference>
<name>A0A4Z2GTI5_9TELE</name>
<dbReference type="PANTHER" id="PTHR31728">
    <property type="entry name" value="ABRAXAS FAMILY MEMBER"/>
    <property type="match status" value="1"/>
</dbReference>
<organism evidence="3 4">
    <name type="scientific">Liparis tanakae</name>
    <name type="common">Tanaka's snailfish</name>
    <dbReference type="NCBI Taxonomy" id="230148"/>
    <lineage>
        <taxon>Eukaryota</taxon>
        <taxon>Metazoa</taxon>
        <taxon>Chordata</taxon>
        <taxon>Craniata</taxon>
        <taxon>Vertebrata</taxon>
        <taxon>Euteleostomi</taxon>
        <taxon>Actinopterygii</taxon>
        <taxon>Neopterygii</taxon>
        <taxon>Teleostei</taxon>
        <taxon>Neoteleostei</taxon>
        <taxon>Acanthomorphata</taxon>
        <taxon>Eupercaria</taxon>
        <taxon>Perciformes</taxon>
        <taxon>Cottioidei</taxon>
        <taxon>Cottales</taxon>
        <taxon>Liparidae</taxon>
        <taxon>Liparis</taxon>
    </lineage>
</organism>
<reference evidence="3 4" key="1">
    <citation type="submission" date="2019-03" db="EMBL/GenBank/DDBJ databases">
        <title>First draft genome of Liparis tanakae, snailfish: a comprehensive survey of snailfish specific genes.</title>
        <authorList>
            <person name="Kim W."/>
            <person name="Song I."/>
            <person name="Jeong J.-H."/>
            <person name="Kim D."/>
            <person name="Kim S."/>
            <person name="Ryu S."/>
            <person name="Song J.Y."/>
            <person name="Lee S.K."/>
        </authorList>
    </citation>
    <scope>NUCLEOTIDE SEQUENCE [LARGE SCALE GENOMIC DNA]</scope>
    <source>
        <tissue evidence="3">Muscle</tissue>
    </source>
</reference>
<evidence type="ECO:0000256" key="1">
    <source>
        <dbReference type="SAM" id="Coils"/>
    </source>
</evidence>
<sequence>MSFREKLLHENLKVSLENPHMVFLLLTPSSSTPTGSTHKMEYAAFISRSRRFLKVPVLLNNLGVLEQLAYWRAAAPCAAAGFHRATNTHSSRFFSPGGPLRAVSDVNAMNDALQLELQEASRKLEQSERLVETLQSDVSALRKKLSEKKKRDAGNGGPVAQVVHEALRSLLACPLCHTHTHTLTLEAFPVPGVSQQEVDDGTSAPETASPMRPGRRAGGTLVGTDRKRRRSPSE</sequence>
<dbReference type="AlphaFoldDB" id="A0A4Z2GTI5"/>